<gene>
    <name evidence="1" type="ORF">DXG03_004074</name>
</gene>
<dbReference type="InterPro" id="IPR027417">
    <property type="entry name" value="P-loop_NTPase"/>
</dbReference>
<protein>
    <recommendedName>
        <fullName evidence="3">DEAD/DEAH box helicase domain-containing protein</fullName>
    </recommendedName>
</protein>
<keyword evidence="2" id="KW-1185">Reference proteome</keyword>
<dbReference type="OrthoDB" id="3269685at2759"/>
<proteinExistence type="predicted"/>
<dbReference type="Gene3D" id="3.40.50.300">
    <property type="entry name" value="P-loop containing nucleotide triphosphate hydrolases"/>
    <property type="match status" value="1"/>
</dbReference>
<dbReference type="SUPFAM" id="SSF52540">
    <property type="entry name" value="P-loop containing nucleoside triphosphate hydrolases"/>
    <property type="match status" value="1"/>
</dbReference>
<reference evidence="1" key="2">
    <citation type="submission" date="2021-10" db="EMBL/GenBank/DDBJ databases">
        <title>Phylogenomics reveals ancestral predisposition of the termite-cultivated fungus Termitomyces towards a domesticated lifestyle.</title>
        <authorList>
            <person name="Auxier B."/>
            <person name="Grum-Grzhimaylo A."/>
            <person name="Cardenas M.E."/>
            <person name="Lodge J.D."/>
            <person name="Laessoe T."/>
            <person name="Pedersen O."/>
            <person name="Smith M.E."/>
            <person name="Kuyper T.W."/>
            <person name="Franco-Molano E.A."/>
            <person name="Baroni T.J."/>
            <person name="Aanen D.K."/>
        </authorList>
    </citation>
    <scope>NUCLEOTIDE SEQUENCE</scope>
    <source>
        <strain evidence="1">AP01</strain>
        <tissue evidence="1">Mycelium</tissue>
    </source>
</reference>
<evidence type="ECO:0000313" key="2">
    <source>
        <dbReference type="Proteomes" id="UP000775547"/>
    </source>
</evidence>
<name>A0A9P7G8Z6_9AGAR</name>
<reference evidence="1" key="1">
    <citation type="submission" date="2020-07" db="EMBL/GenBank/DDBJ databases">
        <authorList>
            <person name="Nieuwenhuis M."/>
            <person name="Van De Peppel L.J.J."/>
        </authorList>
    </citation>
    <scope>NUCLEOTIDE SEQUENCE</scope>
    <source>
        <strain evidence="1">AP01</strain>
        <tissue evidence="1">Mycelium</tissue>
    </source>
</reference>
<accession>A0A9P7G8Z6</accession>
<dbReference type="Proteomes" id="UP000775547">
    <property type="component" value="Unassembled WGS sequence"/>
</dbReference>
<dbReference type="EMBL" id="JABCKV010000024">
    <property type="protein sequence ID" value="KAG5646247.1"/>
    <property type="molecule type" value="Genomic_DNA"/>
</dbReference>
<evidence type="ECO:0008006" key="3">
    <source>
        <dbReference type="Google" id="ProtNLM"/>
    </source>
</evidence>
<dbReference type="AlphaFoldDB" id="A0A9P7G8Z6"/>
<organism evidence="1 2">
    <name type="scientific">Asterophora parasitica</name>
    <dbReference type="NCBI Taxonomy" id="117018"/>
    <lineage>
        <taxon>Eukaryota</taxon>
        <taxon>Fungi</taxon>
        <taxon>Dikarya</taxon>
        <taxon>Basidiomycota</taxon>
        <taxon>Agaricomycotina</taxon>
        <taxon>Agaricomycetes</taxon>
        <taxon>Agaricomycetidae</taxon>
        <taxon>Agaricales</taxon>
        <taxon>Tricholomatineae</taxon>
        <taxon>Lyophyllaceae</taxon>
        <taxon>Asterophora</taxon>
    </lineage>
</organism>
<evidence type="ECO:0000313" key="1">
    <source>
        <dbReference type="EMBL" id="KAG5646247.1"/>
    </source>
</evidence>
<sequence length="136" mass="14834">MSLTMLSLSENPEIPSADPITTQAVYDTPAGHTLARRILFQLLQFSVHDYQIYGICAVMDGLDLVATMATGGVKTGYFIMLMLVVHAISQDTSVTLRNVSFLKDPGLIIICPKKALQEDMVSKMVQFGLPTIVATE</sequence>
<comment type="caution">
    <text evidence="1">The sequence shown here is derived from an EMBL/GenBank/DDBJ whole genome shotgun (WGS) entry which is preliminary data.</text>
</comment>